<name>A0A1J7ISH3_9PEZI</name>
<evidence type="ECO:0000313" key="4">
    <source>
        <dbReference type="Proteomes" id="UP000182658"/>
    </source>
</evidence>
<dbReference type="AlphaFoldDB" id="A0A1J7ISH3"/>
<feature type="region of interest" description="Disordered" evidence="2">
    <location>
        <begin position="1"/>
        <end position="51"/>
    </location>
</feature>
<feature type="region of interest" description="Disordered" evidence="2">
    <location>
        <begin position="259"/>
        <end position="289"/>
    </location>
</feature>
<gene>
    <name evidence="3" type="ORF">CONLIGDRAFT_699880</name>
</gene>
<feature type="compositionally biased region" description="Polar residues" evidence="2">
    <location>
        <begin position="23"/>
        <end position="51"/>
    </location>
</feature>
<accession>A0A1J7ISH3</accession>
<feature type="coiled-coil region" evidence="1">
    <location>
        <begin position="188"/>
        <end position="235"/>
    </location>
</feature>
<dbReference type="Proteomes" id="UP000182658">
    <property type="component" value="Unassembled WGS sequence"/>
</dbReference>
<evidence type="ECO:0000313" key="3">
    <source>
        <dbReference type="EMBL" id="OIW30438.1"/>
    </source>
</evidence>
<protein>
    <submittedName>
        <fullName evidence="3">Uncharacterized protein</fullName>
    </submittedName>
</protein>
<proteinExistence type="predicted"/>
<feature type="compositionally biased region" description="Acidic residues" evidence="2">
    <location>
        <begin position="261"/>
        <end position="283"/>
    </location>
</feature>
<feature type="region of interest" description="Disordered" evidence="2">
    <location>
        <begin position="71"/>
        <end position="92"/>
    </location>
</feature>
<sequence>MLHPTPHVRNMKRSIQREHSARTGPTSTRASTQDQGATNPDNSSGFDSGISTVVSPTRAMINALLTDFEFQPQPQRGPQPQVPTHPQIGPRGLDIANCHSADLLDPPRDRSSEPYVKAPHPVNSCTQVPTPTPPSVATDLATGIESLISQTYSHLRRSASQINHSMASLHQVKAAYHAERGELCAKTAENALKAKVFLEDNNELLARQAEWLREEEELRQKMQTMERRYGMGEEEVVEHYMMGRDGETEREMETGVAYDEGLFDDDEEIGDEEEDDDKEDPGDEDSRRSILEWYSGLQPNTREGLLSGLVREWQVTGE</sequence>
<evidence type="ECO:0000256" key="1">
    <source>
        <dbReference type="SAM" id="Coils"/>
    </source>
</evidence>
<feature type="region of interest" description="Disordered" evidence="2">
    <location>
        <begin position="108"/>
        <end position="134"/>
    </location>
</feature>
<organism evidence="3 4">
    <name type="scientific">Coniochaeta ligniaria NRRL 30616</name>
    <dbReference type="NCBI Taxonomy" id="1408157"/>
    <lineage>
        <taxon>Eukaryota</taxon>
        <taxon>Fungi</taxon>
        <taxon>Dikarya</taxon>
        <taxon>Ascomycota</taxon>
        <taxon>Pezizomycotina</taxon>
        <taxon>Sordariomycetes</taxon>
        <taxon>Sordariomycetidae</taxon>
        <taxon>Coniochaetales</taxon>
        <taxon>Coniochaetaceae</taxon>
        <taxon>Coniochaeta</taxon>
    </lineage>
</organism>
<reference evidence="3 4" key="1">
    <citation type="submission" date="2016-10" db="EMBL/GenBank/DDBJ databases">
        <title>Draft genome sequence of Coniochaeta ligniaria NRRL30616, a lignocellulolytic fungus for bioabatement of inhibitors in plant biomass hydrolysates.</title>
        <authorList>
            <consortium name="DOE Joint Genome Institute"/>
            <person name="Jimenez D.J."/>
            <person name="Hector R.E."/>
            <person name="Riley R."/>
            <person name="Sun H."/>
            <person name="Grigoriev I.V."/>
            <person name="Van Elsas J.D."/>
            <person name="Nichols N.N."/>
        </authorList>
    </citation>
    <scope>NUCLEOTIDE SEQUENCE [LARGE SCALE GENOMIC DNA]</scope>
    <source>
        <strain evidence="3 4">NRRL 30616</strain>
    </source>
</reference>
<dbReference type="InParanoid" id="A0A1J7ISH3"/>
<keyword evidence="1" id="KW-0175">Coiled coil</keyword>
<dbReference type="EMBL" id="KV875096">
    <property type="protein sequence ID" value="OIW30438.1"/>
    <property type="molecule type" value="Genomic_DNA"/>
</dbReference>
<keyword evidence="4" id="KW-1185">Reference proteome</keyword>
<evidence type="ECO:0000256" key="2">
    <source>
        <dbReference type="SAM" id="MobiDB-lite"/>
    </source>
</evidence>